<dbReference type="InterPro" id="IPR017380">
    <property type="entry name" value="Hist_AcTrfase_B-typ_cat-su"/>
</dbReference>
<dbReference type="SUPFAM" id="SSF55729">
    <property type="entry name" value="Acyl-CoA N-acyltransferases (Nat)"/>
    <property type="match status" value="1"/>
</dbReference>
<dbReference type="GO" id="GO:0031509">
    <property type="term" value="P:subtelomeric heterochromatin formation"/>
    <property type="evidence" value="ECO:0007669"/>
    <property type="project" value="InterPro"/>
</dbReference>
<evidence type="ECO:0000256" key="6">
    <source>
        <dbReference type="ARBA" id="ARBA00023242"/>
    </source>
</evidence>
<dbReference type="Pfam" id="PF21183">
    <property type="entry name" value="HAT1_C"/>
    <property type="match status" value="1"/>
</dbReference>
<dbReference type="Proteomes" id="UP000008854">
    <property type="component" value="Unassembled WGS sequence"/>
</dbReference>
<dbReference type="InParanoid" id="A0A3Q0KTR2"/>
<evidence type="ECO:0000256" key="1">
    <source>
        <dbReference type="ARBA" id="ARBA00004123"/>
    </source>
</evidence>
<dbReference type="Gene3D" id="3.40.630.30">
    <property type="match status" value="1"/>
</dbReference>
<proteinExistence type="inferred from homology"/>
<evidence type="ECO:0000259" key="10">
    <source>
        <dbReference type="Pfam" id="PF21183"/>
    </source>
</evidence>
<evidence type="ECO:0000256" key="4">
    <source>
        <dbReference type="ARBA" id="ARBA00021268"/>
    </source>
</evidence>
<dbReference type="ExpressionAtlas" id="A0A3Q0KTR2">
    <property type="expression patterns" value="baseline"/>
</dbReference>
<dbReference type="Gene3D" id="1.10.10.390">
    <property type="match status" value="1"/>
</dbReference>
<keyword evidence="11" id="KW-1185">Reference proteome</keyword>
<protein>
    <recommendedName>
        <fullName evidence="4">Histone acetyltransferase type B catalytic subunit</fullName>
        <ecNumber evidence="3">2.3.1.48</ecNumber>
    </recommendedName>
</protein>
<reference evidence="11" key="1">
    <citation type="journal article" date="2012" name="PLoS Negl. Trop. Dis.">
        <title>A systematically improved high quality genome and transcriptome of the human blood fluke Schistosoma mansoni.</title>
        <authorList>
            <person name="Protasio A.V."/>
            <person name="Tsai I.J."/>
            <person name="Babbage A."/>
            <person name="Nichol S."/>
            <person name="Hunt M."/>
            <person name="Aslett M.A."/>
            <person name="De Silva N."/>
            <person name="Velarde G.S."/>
            <person name="Anderson T.J."/>
            <person name="Clark R.C."/>
            <person name="Davidson C."/>
            <person name="Dillon G.P."/>
            <person name="Holroyd N.E."/>
            <person name="LoVerde P.T."/>
            <person name="Lloyd C."/>
            <person name="McQuillan J."/>
            <person name="Oliveira G."/>
            <person name="Otto T.D."/>
            <person name="Parker-Manuel S.J."/>
            <person name="Quail M.A."/>
            <person name="Wilson R.A."/>
            <person name="Zerlotini A."/>
            <person name="Dunne D.W."/>
            <person name="Berriman M."/>
        </authorList>
    </citation>
    <scope>NUCLEOTIDE SEQUENCE [LARGE SCALE GENOMIC DNA]</scope>
    <source>
        <strain evidence="11">Puerto Rican</strain>
    </source>
</reference>
<dbReference type="AlphaFoldDB" id="A0A3Q0KTR2"/>
<sequence>MMDSLNTRSLDDYRVNACDAIQFKLVRDKEAIDSADTFNPEFTHQIFGESEQIFGYRDLKVGIFYTADSLSTYIDISYTSKVDPQLSKGVMPDDIMHILSGIYPYNISKNMSDFLKNFDEKFTFTPYGVNRYNYQIMKDRCQKKFSIFFIEHGMPGFEKFLEYHKRMESFLLFFIDGASAISTEDIQWCYYMIYENIGQTDDGKIKYGFIGYMTVYKFYAYPKNLRPRVSQVLILPPFRNNGHATQLLQTFYRDFVPMSNVIDIAVEDPSPDFQRIRDLLDCKRCLETPEVMQTITQSNGVNGQIINEKSSAIRFREISRTKLKLNRCQSRRVYEILRLFLLPRTDEYVKSFSDALTKRATAYFQRVRPDAMRGSSLVPKTSGSSYNPLKKAFDEAADEYFESQLHEEVSTLLKNYQDTVYKLDRFVSSLKKQS</sequence>
<dbReference type="InterPro" id="IPR016181">
    <property type="entry name" value="Acyl_CoA_acyltransferase"/>
</dbReference>
<feature type="domain" description="Histone acetyl transferase HAT1 N-terminal" evidence="9">
    <location>
        <begin position="14"/>
        <end position="176"/>
    </location>
</feature>
<dbReference type="Pfam" id="PF10394">
    <property type="entry name" value="Hat1_N"/>
    <property type="match status" value="1"/>
</dbReference>
<dbReference type="InterPro" id="IPR019467">
    <property type="entry name" value="Hat1_N"/>
</dbReference>
<feature type="domain" description="Histone acetyltransferase type B catalytic subunit C-terminal" evidence="10">
    <location>
        <begin position="277"/>
        <end position="339"/>
    </location>
</feature>
<evidence type="ECO:0000256" key="5">
    <source>
        <dbReference type="ARBA" id="ARBA00022679"/>
    </source>
</evidence>
<evidence type="ECO:0000256" key="2">
    <source>
        <dbReference type="ARBA" id="ARBA00010543"/>
    </source>
</evidence>
<dbReference type="STRING" id="6183.A0A3Q0KTR2"/>
<dbReference type="InterPro" id="IPR037113">
    <property type="entry name" value="Hat1_N_sf"/>
</dbReference>
<evidence type="ECO:0000256" key="3">
    <source>
        <dbReference type="ARBA" id="ARBA00013184"/>
    </source>
</evidence>
<keyword evidence="7" id="KW-0012">Acyltransferase</keyword>
<comment type="catalytic activity">
    <reaction evidence="8">
        <text>L-lysyl-[protein] + acetyl-CoA = N(6)-acetyl-L-lysyl-[protein] + CoA + H(+)</text>
        <dbReference type="Rhea" id="RHEA:45948"/>
        <dbReference type="Rhea" id="RHEA-COMP:9752"/>
        <dbReference type="Rhea" id="RHEA-COMP:10731"/>
        <dbReference type="ChEBI" id="CHEBI:15378"/>
        <dbReference type="ChEBI" id="CHEBI:29969"/>
        <dbReference type="ChEBI" id="CHEBI:57287"/>
        <dbReference type="ChEBI" id="CHEBI:57288"/>
        <dbReference type="ChEBI" id="CHEBI:61930"/>
        <dbReference type="EC" id="2.3.1.48"/>
    </reaction>
</comment>
<dbReference type="InterPro" id="IPR048776">
    <property type="entry name" value="HAT1_C"/>
</dbReference>
<reference evidence="12" key="2">
    <citation type="submission" date="2018-12" db="UniProtKB">
        <authorList>
            <consortium name="WormBaseParasite"/>
        </authorList>
    </citation>
    <scope>IDENTIFICATION</scope>
    <source>
        <strain evidence="12">Puerto Rican</strain>
    </source>
</reference>
<dbReference type="GO" id="GO:0004402">
    <property type="term" value="F:histone acetyltransferase activity"/>
    <property type="evidence" value="ECO:0007669"/>
    <property type="project" value="InterPro"/>
</dbReference>
<organism evidence="11 12">
    <name type="scientific">Schistosoma mansoni</name>
    <name type="common">Blood fluke</name>
    <dbReference type="NCBI Taxonomy" id="6183"/>
    <lineage>
        <taxon>Eukaryota</taxon>
        <taxon>Metazoa</taxon>
        <taxon>Spiralia</taxon>
        <taxon>Lophotrochozoa</taxon>
        <taxon>Platyhelminthes</taxon>
        <taxon>Trematoda</taxon>
        <taxon>Digenea</taxon>
        <taxon>Strigeidida</taxon>
        <taxon>Schistosomatoidea</taxon>
        <taxon>Schistosomatidae</taxon>
        <taxon>Schistosoma</taxon>
    </lineage>
</organism>
<evidence type="ECO:0000256" key="8">
    <source>
        <dbReference type="ARBA" id="ARBA00048017"/>
    </source>
</evidence>
<evidence type="ECO:0000313" key="11">
    <source>
        <dbReference type="Proteomes" id="UP000008854"/>
    </source>
</evidence>
<dbReference type="GO" id="GO:0005634">
    <property type="term" value="C:nucleus"/>
    <property type="evidence" value="ECO:0007669"/>
    <property type="project" value="UniProtKB-SubCell"/>
</dbReference>
<comment type="similarity">
    <text evidence="2">Belongs to the HAT1 family.</text>
</comment>
<evidence type="ECO:0000259" key="9">
    <source>
        <dbReference type="Pfam" id="PF10394"/>
    </source>
</evidence>
<dbReference type="Gene3D" id="3.90.360.10">
    <property type="entry name" value="Histone acetyl transferase 1 (HAT1), N-terminal domain"/>
    <property type="match status" value="1"/>
</dbReference>
<evidence type="ECO:0000256" key="7">
    <source>
        <dbReference type="ARBA" id="ARBA00023315"/>
    </source>
</evidence>
<name>A0A3Q0KTR2_SCHMA</name>
<dbReference type="GO" id="GO:0000781">
    <property type="term" value="C:chromosome, telomeric region"/>
    <property type="evidence" value="ECO:0007669"/>
    <property type="project" value="GOC"/>
</dbReference>
<dbReference type="InterPro" id="IPR013523">
    <property type="entry name" value="Hist_AcTrfase_HAT1_C"/>
</dbReference>
<dbReference type="EC" id="2.3.1.48" evidence="3"/>
<dbReference type="PANTHER" id="PTHR12046">
    <property type="entry name" value="HISTONE ACETYLTRANSFERASE TYPE B CATALYTIC SUBUNIT"/>
    <property type="match status" value="1"/>
</dbReference>
<dbReference type="WBParaSite" id="Smp_178700.1">
    <property type="protein sequence ID" value="Smp_178700.1"/>
    <property type="gene ID" value="Smp_178700"/>
</dbReference>
<dbReference type="FunCoup" id="A0A3Q0KTR2">
    <property type="interactions" value="2329"/>
</dbReference>
<comment type="subcellular location">
    <subcellularLocation>
        <location evidence="1">Nucleus</location>
    </subcellularLocation>
</comment>
<dbReference type="GO" id="GO:0042393">
    <property type="term" value="F:histone binding"/>
    <property type="evidence" value="ECO:0007669"/>
    <property type="project" value="InterPro"/>
</dbReference>
<keyword evidence="5" id="KW-0808">Transferase</keyword>
<evidence type="ECO:0000313" key="12">
    <source>
        <dbReference type="WBParaSite" id="Smp_178700.1"/>
    </source>
</evidence>
<accession>A0A3Q0KTR2</accession>
<keyword evidence="6" id="KW-0539">Nucleus</keyword>